<sequence>MPNETPFIWHELVTPDQPTSGSFFRDLFGWTSREVDAGSFGVYTLFQSNGRDVAGMMNPTPDSPGSGAYWHSYIAVDDVDECARRAQSLGGRILVAPHDVPAFGRVCAVADPTGAVVHLVQPRPAEASD</sequence>
<proteinExistence type="predicted"/>
<name>A0A6B1YLM4_PSEAI</name>
<dbReference type="InterPro" id="IPR037523">
    <property type="entry name" value="VOC_core"/>
</dbReference>
<evidence type="ECO:0000259" key="1">
    <source>
        <dbReference type="PROSITE" id="PS51819"/>
    </source>
</evidence>
<dbReference type="PROSITE" id="PS51819">
    <property type="entry name" value="VOC"/>
    <property type="match status" value="1"/>
</dbReference>
<gene>
    <name evidence="2" type="ORF">GUL26_36730</name>
</gene>
<dbReference type="AlphaFoldDB" id="A0A6B1YLM4"/>
<accession>A0A6B1YLM4</accession>
<dbReference type="PANTHER" id="PTHR33993">
    <property type="entry name" value="GLYOXALASE-RELATED"/>
    <property type="match status" value="1"/>
</dbReference>
<dbReference type="InterPro" id="IPR052164">
    <property type="entry name" value="Anthracycline_SecMetBiosynth"/>
</dbReference>
<evidence type="ECO:0000313" key="3">
    <source>
        <dbReference type="Proteomes" id="UP000644192"/>
    </source>
</evidence>
<dbReference type="CDD" id="cd07247">
    <property type="entry name" value="SgaA_N_like"/>
    <property type="match status" value="1"/>
</dbReference>
<dbReference type="EMBL" id="WXZT01000064">
    <property type="protein sequence ID" value="MZZ17800.1"/>
    <property type="molecule type" value="Genomic_DNA"/>
</dbReference>
<organism evidence="2 3">
    <name type="scientific">Pseudomonas aeruginosa</name>
    <dbReference type="NCBI Taxonomy" id="287"/>
    <lineage>
        <taxon>Bacteria</taxon>
        <taxon>Pseudomonadati</taxon>
        <taxon>Pseudomonadota</taxon>
        <taxon>Gammaproteobacteria</taxon>
        <taxon>Pseudomonadales</taxon>
        <taxon>Pseudomonadaceae</taxon>
        <taxon>Pseudomonas</taxon>
    </lineage>
</organism>
<dbReference type="Pfam" id="PF00903">
    <property type="entry name" value="Glyoxalase"/>
    <property type="match status" value="1"/>
</dbReference>
<dbReference type="RefSeq" id="WP_004254842.1">
    <property type="nucleotide sequence ID" value="NZ_CAADNI010000333.1"/>
</dbReference>
<dbReference type="Proteomes" id="UP000644192">
    <property type="component" value="Unassembled WGS sequence"/>
</dbReference>
<dbReference type="SUPFAM" id="SSF54593">
    <property type="entry name" value="Glyoxalase/Bleomycin resistance protein/Dihydroxybiphenyl dioxygenase"/>
    <property type="match status" value="1"/>
</dbReference>
<reference evidence="2" key="1">
    <citation type="submission" date="2020-01" db="EMBL/GenBank/DDBJ databases">
        <title>Bacteria Cultured from War Wounds Associated with the Conflict in Eastern Ukraine.</title>
        <authorList>
            <person name="Snesrud E."/>
            <person name="Galac M.R."/>
            <person name="Mc Gann P."/>
            <person name="Valentine K."/>
            <person name="Viacheslav K."/>
        </authorList>
    </citation>
    <scope>NUCLEOTIDE SEQUENCE</scope>
    <source>
        <strain evidence="2">VNMU148</strain>
    </source>
</reference>
<feature type="domain" description="VOC" evidence="1">
    <location>
        <begin position="6"/>
        <end position="122"/>
    </location>
</feature>
<dbReference type="InterPro" id="IPR004360">
    <property type="entry name" value="Glyas_Fos-R_dOase_dom"/>
</dbReference>
<evidence type="ECO:0000313" key="2">
    <source>
        <dbReference type="EMBL" id="MZZ17800.1"/>
    </source>
</evidence>
<dbReference type="InterPro" id="IPR029068">
    <property type="entry name" value="Glyas_Bleomycin-R_OHBP_Dase"/>
</dbReference>
<dbReference type="Gene3D" id="3.10.180.10">
    <property type="entry name" value="2,3-Dihydroxybiphenyl 1,2-Dioxygenase, domain 1"/>
    <property type="match status" value="1"/>
</dbReference>
<comment type="caution">
    <text evidence="2">The sequence shown here is derived from an EMBL/GenBank/DDBJ whole genome shotgun (WGS) entry which is preliminary data.</text>
</comment>
<dbReference type="PANTHER" id="PTHR33993:SF14">
    <property type="entry name" value="GB|AAF24581.1"/>
    <property type="match status" value="1"/>
</dbReference>
<protein>
    <submittedName>
        <fullName evidence="2">VOC family protein</fullName>
    </submittedName>
</protein>